<keyword evidence="4" id="KW-1185">Reference proteome</keyword>
<organism evidence="3 4">
    <name type="scientific">Tianweitania sediminis</name>
    <dbReference type="NCBI Taxonomy" id="1502156"/>
    <lineage>
        <taxon>Bacteria</taxon>
        <taxon>Pseudomonadati</taxon>
        <taxon>Pseudomonadota</taxon>
        <taxon>Alphaproteobacteria</taxon>
        <taxon>Hyphomicrobiales</taxon>
        <taxon>Phyllobacteriaceae</taxon>
        <taxon>Tianweitania</taxon>
    </lineage>
</organism>
<dbReference type="AlphaFoldDB" id="A0A8J7RR87"/>
<keyword evidence="1" id="KW-0175">Coiled coil</keyword>
<evidence type="ECO:0000313" key="4">
    <source>
        <dbReference type="Proteomes" id="UP000666240"/>
    </source>
</evidence>
<feature type="coiled-coil region" evidence="1">
    <location>
        <begin position="69"/>
        <end position="96"/>
    </location>
</feature>
<evidence type="ECO:0000313" key="3">
    <source>
        <dbReference type="EMBL" id="MBP0440589.1"/>
    </source>
</evidence>
<feature type="chain" id="PRO_5035184752" evidence="2">
    <location>
        <begin position="21"/>
        <end position="135"/>
    </location>
</feature>
<dbReference type="EMBL" id="JAGIYY010000008">
    <property type="protein sequence ID" value="MBP0440589.1"/>
    <property type="molecule type" value="Genomic_DNA"/>
</dbReference>
<feature type="signal peptide" evidence="2">
    <location>
        <begin position="1"/>
        <end position="20"/>
    </location>
</feature>
<accession>A0A8J7RR87</accession>
<keyword evidence="2" id="KW-0732">Signal</keyword>
<evidence type="ECO:0000256" key="2">
    <source>
        <dbReference type="SAM" id="SignalP"/>
    </source>
</evidence>
<gene>
    <name evidence="3" type="ORF">J5Y06_18220</name>
</gene>
<proteinExistence type="predicted"/>
<reference evidence="3" key="1">
    <citation type="submission" date="2021-03" db="EMBL/GenBank/DDBJ databases">
        <title>Genome sequencing and assembly of Tianweitania sediminis.</title>
        <authorList>
            <person name="Chhetri G."/>
        </authorList>
    </citation>
    <scope>NUCLEOTIDE SEQUENCE</scope>
    <source>
        <strain evidence="3">Z8</strain>
    </source>
</reference>
<dbReference type="RefSeq" id="WP_209336617.1">
    <property type="nucleotide sequence ID" value="NZ_JAGIYY010000008.1"/>
</dbReference>
<name>A0A8J7RR87_9HYPH</name>
<sequence length="135" mass="15368">MFNRVIPAFAFCLLASGATAQDTQRYQLEKTDRGYVRLDLETGAMSICEDRQSQLVCRSAVEESAGEGSGRAAYRLRQLERRVEALEQASAGKTLNSSEEEFEEGLDRMEGFFRRFMGIAREFERENPEPMPNRT</sequence>
<comment type="caution">
    <text evidence="3">The sequence shown here is derived from an EMBL/GenBank/DDBJ whole genome shotgun (WGS) entry which is preliminary data.</text>
</comment>
<dbReference type="Proteomes" id="UP000666240">
    <property type="component" value="Unassembled WGS sequence"/>
</dbReference>
<evidence type="ECO:0000256" key="1">
    <source>
        <dbReference type="SAM" id="Coils"/>
    </source>
</evidence>
<protein>
    <submittedName>
        <fullName evidence="3">Uncharacterized protein</fullName>
    </submittedName>
</protein>